<dbReference type="GO" id="GO:0005198">
    <property type="term" value="F:structural molecule activity"/>
    <property type="evidence" value="ECO:0007669"/>
    <property type="project" value="InterPro"/>
</dbReference>
<gene>
    <name evidence="1" type="ORF">C7443_101265</name>
</gene>
<evidence type="ECO:0000313" key="2">
    <source>
        <dbReference type="Proteomes" id="UP000246569"/>
    </source>
</evidence>
<dbReference type="NCBIfam" id="TIGR02241">
    <property type="entry name" value="conserved hypothetical phage tail region protein"/>
    <property type="match status" value="1"/>
</dbReference>
<sequence>MAESGARPGTAPGDEAVFVPFRFRVQLYSADAGAPAALICAGAFSELGGLEATMTPKAIREGGRNWGELQRAGTTSFATVVLKRGMTSVGDLWTWFDSVNRRSLYGLRMTARIEVFAGAGSTPALVWTLENALPVKFKGADLSSSAAQVAIEELHLVHEGITLERPG</sequence>
<dbReference type="OrthoDB" id="9799891at2"/>
<dbReference type="AlphaFoldDB" id="A0A317N0V3"/>
<dbReference type="PANTHER" id="PTHR38009">
    <property type="entry name" value="CONSERVED HYPOTHETICAL PHAGE TAIL PROTEIN"/>
    <property type="match status" value="1"/>
</dbReference>
<keyword evidence="2" id="KW-1185">Reference proteome</keyword>
<dbReference type="Proteomes" id="UP000246569">
    <property type="component" value="Unassembled WGS sequence"/>
</dbReference>
<name>A0A317N0V3_9GAMM</name>
<accession>A0A317N0V3</accession>
<reference evidence="1 2" key="1">
    <citation type="submission" date="2018-05" db="EMBL/GenBank/DDBJ databases">
        <title>Genomic Encyclopedia of Type Strains, Phase IV (KMG-IV): sequencing the most valuable type-strain genomes for metagenomic binning, comparative biology and taxonomic classification.</title>
        <authorList>
            <person name="Goeker M."/>
        </authorList>
    </citation>
    <scope>NUCLEOTIDE SEQUENCE [LARGE SCALE GENOMIC DNA]</scope>
    <source>
        <strain evidence="1 2">DSM 23606</strain>
    </source>
</reference>
<organism evidence="1 2">
    <name type="scientific">Plasticicumulans acidivorans</name>
    <dbReference type="NCBI Taxonomy" id="886464"/>
    <lineage>
        <taxon>Bacteria</taxon>
        <taxon>Pseudomonadati</taxon>
        <taxon>Pseudomonadota</taxon>
        <taxon>Gammaproteobacteria</taxon>
        <taxon>Candidatus Competibacteraceae</taxon>
        <taxon>Plasticicumulans</taxon>
    </lineage>
</organism>
<dbReference type="RefSeq" id="WP_110016774.1">
    <property type="nucleotide sequence ID" value="NZ_QGTJ01000001.1"/>
</dbReference>
<dbReference type="InterPro" id="IPR010667">
    <property type="entry name" value="Phage_T4_Gp19"/>
</dbReference>
<evidence type="ECO:0000313" key="1">
    <source>
        <dbReference type="EMBL" id="PWV65780.1"/>
    </source>
</evidence>
<proteinExistence type="predicted"/>
<dbReference type="Pfam" id="PF06841">
    <property type="entry name" value="Phage_T4_gp19"/>
    <property type="match status" value="1"/>
</dbReference>
<dbReference type="EMBL" id="QGTJ01000001">
    <property type="protein sequence ID" value="PWV65780.1"/>
    <property type="molecule type" value="Genomic_DNA"/>
</dbReference>
<dbReference type="PANTHER" id="PTHR38009:SF1">
    <property type="entry name" value="CONSERVED HYPOTHETICAL PHAGE TAIL PROTEIN"/>
    <property type="match status" value="1"/>
</dbReference>
<comment type="caution">
    <text evidence="1">The sequence shown here is derived from an EMBL/GenBank/DDBJ whole genome shotgun (WGS) entry which is preliminary data.</text>
</comment>
<dbReference type="InterPro" id="IPR011747">
    <property type="entry name" value="CHP02241"/>
</dbReference>
<protein>
    <submittedName>
        <fullName evidence="1">Phage tail-like protein</fullName>
    </submittedName>
</protein>